<dbReference type="Gene3D" id="2.60.40.420">
    <property type="entry name" value="Cupredoxins - blue copper proteins"/>
    <property type="match status" value="1"/>
</dbReference>
<dbReference type="InterPro" id="IPR028096">
    <property type="entry name" value="EfeO_Cupredoxin"/>
</dbReference>
<dbReference type="InterPro" id="IPR052721">
    <property type="entry name" value="ET_Amicyanin"/>
</dbReference>
<feature type="chain" id="PRO_5042846702" evidence="1">
    <location>
        <begin position="30"/>
        <end position="132"/>
    </location>
</feature>
<reference evidence="4" key="1">
    <citation type="journal article" date="2021" name="Science">
        <title>Hunting the eagle killer: A cyanobacterial neurotoxin causes vacuolar myelinopathy.</title>
        <authorList>
            <person name="Breinlinger S."/>
            <person name="Phillips T.J."/>
            <person name="Haram B.N."/>
            <person name="Mares J."/>
            <person name="Martinez Yerena J.A."/>
            <person name="Hrouzek P."/>
            <person name="Sobotka R."/>
            <person name="Henderson W.M."/>
            <person name="Schmieder P."/>
            <person name="Williams S.M."/>
            <person name="Lauderdale J.D."/>
            <person name="Wilde H.D."/>
            <person name="Gerrin W."/>
            <person name="Kust A."/>
            <person name="Washington J.W."/>
            <person name="Wagner C."/>
            <person name="Geier B."/>
            <person name="Liebeke M."/>
            <person name="Enke H."/>
            <person name="Niedermeyer T.H.J."/>
            <person name="Wilde S.B."/>
        </authorList>
    </citation>
    <scope>NUCLEOTIDE SEQUENCE [LARGE SCALE GENOMIC DNA]</scope>
    <source>
        <strain evidence="4">Thurmond2011</strain>
    </source>
</reference>
<keyword evidence="1" id="KW-0732">Signal</keyword>
<dbReference type="AlphaFoldDB" id="A0AAP5MC64"/>
<evidence type="ECO:0000259" key="2">
    <source>
        <dbReference type="Pfam" id="PF13473"/>
    </source>
</evidence>
<sequence length="132" mass="14308">MKYISYFLTAIATALVVILLSLSSCSPNHQSTAPTNQSQVSAANTNGTVKIVNFKYMPETLKIAAGETVQFVNKDEEPHTVTSTSGAFDSKALDTEQSWSHTFNQPGNFPYLCSIHPYMKGTINVTSKGNGK</sequence>
<dbReference type="CDD" id="cd13921">
    <property type="entry name" value="Amicyanin"/>
    <property type="match status" value="1"/>
</dbReference>
<gene>
    <name evidence="3" type="ORF">G7B40_024290</name>
</gene>
<protein>
    <submittedName>
        <fullName evidence="3">Cupredoxin family copper-binding protein</fullName>
    </submittedName>
</protein>
<proteinExistence type="predicted"/>
<feature type="domain" description="EfeO-type cupredoxin-like" evidence="2">
    <location>
        <begin position="21"/>
        <end position="123"/>
    </location>
</feature>
<dbReference type="PANTHER" id="PTHR36507:SF1">
    <property type="entry name" value="BLL1555 PROTEIN"/>
    <property type="match status" value="1"/>
</dbReference>
<dbReference type="PROSITE" id="PS51257">
    <property type="entry name" value="PROKAR_LIPOPROTEIN"/>
    <property type="match status" value="1"/>
</dbReference>
<name>A0AAP5MC64_9CYAN</name>
<comment type="caution">
    <text evidence="3">The sequence shown here is derived from an EMBL/GenBank/DDBJ whole genome shotgun (WGS) entry which is preliminary data.</text>
</comment>
<dbReference type="Proteomes" id="UP000667802">
    <property type="component" value="Unassembled WGS sequence"/>
</dbReference>
<dbReference type="Pfam" id="PF13473">
    <property type="entry name" value="Cupredoxin_1"/>
    <property type="match status" value="1"/>
</dbReference>
<organism evidence="3 4">
    <name type="scientific">Aetokthonos hydrillicola Thurmond2011</name>
    <dbReference type="NCBI Taxonomy" id="2712845"/>
    <lineage>
        <taxon>Bacteria</taxon>
        <taxon>Bacillati</taxon>
        <taxon>Cyanobacteriota</taxon>
        <taxon>Cyanophyceae</taxon>
        <taxon>Nostocales</taxon>
        <taxon>Hapalosiphonaceae</taxon>
        <taxon>Aetokthonos</taxon>
    </lineage>
</organism>
<accession>A0AAP5MC64</accession>
<keyword evidence="4" id="KW-1185">Reference proteome</keyword>
<dbReference type="RefSeq" id="WP_208342155.1">
    <property type="nucleotide sequence ID" value="NZ_CAWQFN010000076.1"/>
</dbReference>
<evidence type="ECO:0000313" key="4">
    <source>
        <dbReference type="Proteomes" id="UP000667802"/>
    </source>
</evidence>
<dbReference type="InterPro" id="IPR008972">
    <property type="entry name" value="Cupredoxin"/>
</dbReference>
<dbReference type="InterPro" id="IPR035668">
    <property type="entry name" value="Amicyanin"/>
</dbReference>
<dbReference type="PANTHER" id="PTHR36507">
    <property type="entry name" value="BLL1555 PROTEIN"/>
    <property type="match status" value="1"/>
</dbReference>
<evidence type="ECO:0000256" key="1">
    <source>
        <dbReference type="SAM" id="SignalP"/>
    </source>
</evidence>
<feature type="signal peptide" evidence="1">
    <location>
        <begin position="1"/>
        <end position="29"/>
    </location>
</feature>
<dbReference type="SUPFAM" id="SSF49503">
    <property type="entry name" value="Cupredoxins"/>
    <property type="match status" value="1"/>
</dbReference>
<evidence type="ECO:0000313" key="3">
    <source>
        <dbReference type="EMBL" id="MDR9897664.1"/>
    </source>
</evidence>
<dbReference type="EMBL" id="JAALHA020000013">
    <property type="protein sequence ID" value="MDR9897664.1"/>
    <property type="molecule type" value="Genomic_DNA"/>
</dbReference>